<reference evidence="3 4" key="1">
    <citation type="journal article" date="2020" name="Arch. Microbiol.">
        <title>Bradyrhizobium campsiandrae sp. nov., a nitrogen-fixing bacterial strain isolated from a native leguminous tree from the Amazon adapted to flooded conditions.</title>
        <authorList>
            <person name="Cabral Michel D."/>
            <person name="Martins da Costa E."/>
            <person name="Azarias Guimaraes A."/>
            <person name="Soares de Carvalho T."/>
            <person name="Santos de Castro Caputo P."/>
            <person name="Willems A."/>
            <person name="de Souza Moreira F.M."/>
        </authorList>
    </citation>
    <scope>NUCLEOTIDE SEQUENCE [LARGE SCALE GENOMIC DNA]</scope>
    <source>
        <strain evidence="4">INPA 384B</strain>
    </source>
</reference>
<dbReference type="Gene3D" id="1.20.910.10">
    <property type="entry name" value="Heme oxygenase-like"/>
    <property type="match status" value="1"/>
</dbReference>
<dbReference type="EMBL" id="JAATTO010000001">
    <property type="protein sequence ID" value="MBC9976607.1"/>
    <property type="molecule type" value="Genomic_DNA"/>
</dbReference>
<dbReference type="InterPro" id="IPR041168">
    <property type="entry name" value="LodA_N"/>
</dbReference>
<dbReference type="Proteomes" id="UP000639516">
    <property type="component" value="Unassembled WGS sequence"/>
</dbReference>
<dbReference type="Pfam" id="PF14518">
    <property type="entry name" value="Haem_oxygenas_2"/>
    <property type="match status" value="1"/>
</dbReference>
<keyword evidence="4" id="KW-1185">Reference proteome</keyword>
<dbReference type="InterPro" id="IPR041173">
    <property type="entry name" value="LodA_C"/>
</dbReference>
<dbReference type="SMART" id="SM01236">
    <property type="entry name" value="Haem_oxygenase_2"/>
    <property type="match status" value="1"/>
</dbReference>
<accession>A0ABR7TZL4</accession>
<proteinExistence type="predicted"/>
<gene>
    <name evidence="3" type="ORF">HA482_00085</name>
</gene>
<dbReference type="Pfam" id="PF17990">
    <property type="entry name" value="LodA_N"/>
    <property type="match status" value="1"/>
</dbReference>
<name>A0ABR7TZL4_9BRAD</name>
<dbReference type="RefSeq" id="WP_188098188.1">
    <property type="nucleotide sequence ID" value="NZ_JAANIH010000008.1"/>
</dbReference>
<feature type="domain" description="L-Lysine epsilon oxidase N-terminal" evidence="1">
    <location>
        <begin position="23"/>
        <end position="243"/>
    </location>
</feature>
<feature type="domain" description="L-lysine epsilon oxidase C-terminal" evidence="2">
    <location>
        <begin position="376"/>
        <end position="509"/>
    </location>
</feature>
<protein>
    <submittedName>
        <fullName evidence="3">Iron-containing redox enzyme family protein</fullName>
    </submittedName>
</protein>
<evidence type="ECO:0000313" key="4">
    <source>
        <dbReference type="Proteomes" id="UP000639516"/>
    </source>
</evidence>
<sequence>MAGESTDLRREAADQPIAYCAVFPKIGIARVGDSKDYFVGPEAPGVPAAPEGGFKDGSGRVKRQAARFRVYGFDADGNVVAELTAQNAHRITWQVSVANKKAAWHEFAGAKAALALFEGAGDQAQLPPLRNDDWPTDRRALVMKATASVSGKNDASAPLQGTIYDVPDPVYLGELRTDNLGRLLVLGGHGHSAARSTDDKYLIDHYANNDGWYDDTADGSVSVEVEIAEGVVVPVRGNTWVIVGPPDYSPHTDSLVTLFDAMEDTALEKGLPWHLAATPPDRERTRVSFLNDVYPILFRAVDTQWVNERALRGHGPGKAANFLSDEILGALARNSEASEDLRKRFFSLVRNPNLTRDDAKKQASLKFMPQLSGNEGDSEGYIGDPDHWLKLTKRQYESLRLWSEGKFDGYDTLKELKLAMVRPAPIDQIALRDQPFALTKGALSACVGGPFYPGIELTAICTSEHFYERAFEVSARLEPGDLTKWMALPWQADFYECNTYWWPAQRPDAIVSEFDFEEVRKDFPIEREAANLASLLYPRKQWDRGVGSERTFQPLFEWPSTDGKDIATFAVDAKQAFVTFVRAQWTFRGRNWRLPEPKDGEALNRYQFRLREFFDHYGSTKHWPFVLPQAAPQVDPKAYRAQLIAAFDGYIQNVVPPPDAAEVLDVYAARLKTADSAWMNFLGASTQIGYEVRQDYQADNEMVRKWKHLGFVVPAPNLSERVLVETGRGKYDGLRDRDYFYIMLNYESYPDFGPKAKELAIHFLQAARDLQKTKQFRSDPTQNFWEFFEYTPSAFESRLSQIYEFLAAGERQPAESWTREALIKRQLQLAPFNQLDGSWLRYATNAGPIAEINSLLFEIWSDETGGGDPALNHANLYTALLQTLGIYLPNIRSRDYADNPAIFDSAYTNPLFELCISQHSDAFFPEILGMTLQLEWEVLGLWPGVKRLEANNISAQFYRMHIGIDNAVYGHGAKAKEAVKQYLDYVRAEAGPAEVARVWERIWTGYVAFATTGDISQDFAVWRDYPPTVEQQMIELIKQKKYFAQRNHFNVSEFGVVSNRMNDWFEDPQAFLDELANSRYVTPGNPSGSYFLNNRTTYEGPMYKIFSPSELALWADWVRWLGNVYGPAGAAPATPGEAMKKLVQSLSSSAANVHAHETRELAGTVNGARVKQSVADWFRAGPEALMAAISDAENGWISPGNASGSRFITDLLPSEFGMLNAIKRTIVDGSDGFTILTQWIDAGCPIPGGRPAAPAAAALRAVAGMGAAPPGRVYPVRAKPGLHRRQIFGQDAVH</sequence>
<evidence type="ECO:0000313" key="3">
    <source>
        <dbReference type="EMBL" id="MBC9976607.1"/>
    </source>
</evidence>
<evidence type="ECO:0000259" key="1">
    <source>
        <dbReference type="Pfam" id="PF17990"/>
    </source>
</evidence>
<dbReference type="InterPro" id="IPR016084">
    <property type="entry name" value="Haem_Oase-like_multi-hlx"/>
</dbReference>
<dbReference type="Pfam" id="PF18417">
    <property type="entry name" value="LodA_C"/>
    <property type="match status" value="1"/>
</dbReference>
<comment type="caution">
    <text evidence="3">The sequence shown here is derived from an EMBL/GenBank/DDBJ whole genome shotgun (WGS) entry which is preliminary data.</text>
</comment>
<organism evidence="3 4">
    <name type="scientific">Bradyrhizobium campsiandrae</name>
    <dbReference type="NCBI Taxonomy" id="1729892"/>
    <lineage>
        <taxon>Bacteria</taxon>
        <taxon>Pseudomonadati</taxon>
        <taxon>Pseudomonadota</taxon>
        <taxon>Alphaproteobacteria</taxon>
        <taxon>Hyphomicrobiales</taxon>
        <taxon>Nitrobacteraceae</taxon>
        <taxon>Bradyrhizobium</taxon>
    </lineage>
</organism>
<evidence type="ECO:0000259" key="2">
    <source>
        <dbReference type="Pfam" id="PF18417"/>
    </source>
</evidence>